<sequence>MGSSGEEQRAFSIFDQWAKQIARVIDSESTLAAKTSSHAGMIGNAREAIIRNILQRFIPGGYEIGTGQIIDHLGKFSRQIDIVISRKDFPAILRFDGSKLYTVESVLASIEVKSNLDASSLEEALENCYSVGDLTFALSGPIEEIAKKRGLRHYKNGFVHDNPIETARWECNFRPASYIIGIKGYKSNCNSLKSAIYKWGSRIIDNRRSLELRHFPA</sequence>
<dbReference type="AlphaFoldDB" id="X0SHB2"/>
<comment type="caution">
    <text evidence="2">The sequence shown here is derived from an EMBL/GenBank/DDBJ whole genome shotgun (WGS) entry which is preliminary data.</text>
</comment>
<feature type="domain" description="DUF6602" evidence="1">
    <location>
        <begin position="33"/>
        <end position="132"/>
    </location>
</feature>
<feature type="non-terminal residue" evidence="2">
    <location>
        <position position="217"/>
    </location>
</feature>
<reference evidence="2" key="1">
    <citation type="journal article" date="2014" name="Front. Microbiol.">
        <title>High frequency of phylogenetically diverse reductive dehalogenase-homologous genes in deep subseafloor sedimentary metagenomes.</title>
        <authorList>
            <person name="Kawai M."/>
            <person name="Futagami T."/>
            <person name="Toyoda A."/>
            <person name="Takaki Y."/>
            <person name="Nishi S."/>
            <person name="Hori S."/>
            <person name="Arai W."/>
            <person name="Tsubouchi T."/>
            <person name="Morono Y."/>
            <person name="Uchiyama I."/>
            <person name="Ito T."/>
            <person name="Fujiyama A."/>
            <person name="Inagaki F."/>
            <person name="Takami H."/>
        </authorList>
    </citation>
    <scope>NUCLEOTIDE SEQUENCE</scope>
    <source>
        <strain evidence="2">Expedition CK06-06</strain>
    </source>
</reference>
<dbReference type="EMBL" id="BARS01004196">
    <property type="protein sequence ID" value="GAF74476.1"/>
    <property type="molecule type" value="Genomic_DNA"/>
</dbReference>
<evidence type="ECO:0000259" key="1">
    <source>
        <dbReference type="Pfam" id="PF20247"/>
    </source>
</evidence>
<gene>
    <name evidence="2" type="ORF">S01H1_08178</name>
</gene>
<organism evidence="2">
    <name type="scientific">marine sediment metagenome</name>
    <dbReference type="NCBI Taxonomy" id="412755"/>
    <lineage>
        <taxon>unclassified sequences</taxon>
        <taxon>metagenomes</taxon>
        <taxon>ecological metagenomes</taxon>
    </lineage>
</organism>
<proteinExistence type="predicted"/>
<evidence type="ECO:0000313" key="2">
    <source>
        <dbReference type="EMBL" id="GAF74476.1"/>
    </source>
</evidence>
<name>X0SHB2_9ZZZZ</name>
<dbReference type="InterPro" id="IPR046537">
    <property type="entry name" value="DUF6602"/>
</dbReference>
<protein>
    <recommendedName>
        <fullName evidence="1">DUF6602 domain-containing protein</fullName>
    </recommendedName>
</protein>
<accession>X0SHB2</accession>
<dbReference type="Pfam" id="PF20247">
    <property type="entry name" value="DUF6602"/>
    <property type="match status" value="1"/>
</dbReference>
<dbReference type="CDD" id="cd21173">
    <property type="entry name" value="NucC-like"/>
    <property type="match status" value="1"/>
</dbReference>